<proteinExistence type="predicted"/>
<name>A0A2P2MJS0_RHIMU</name>
<sequence>MLLMLRNRYRRATSKQALMLADNDSKSSPPAPAAQSTTKPMTSFLVSLRFKAFTFKGLPAEAEPVMSPTSILDHSKPFSPFKNPIWCEEAPLKSSRCFPAENKHSWEKLDSKGIGVALIDDAASDEPSEDDSSTFISKASNRVVLSGTTLRVQTPPLPNCTLSPFRPPILSPQISTGSSNSGNQTNVSPQNFTGFLSMSEMELSEDYTCVISHGPNPTTTHIFGNCIVDKCCFLSDKSNSSPKDFLSFCHTC</sequence>
<accession>A0A2P2MJS0</accession>
<dbReference type="EMBL" id="GGEC01049982">
    <property type="protein sequence ID" value="MBX30466.1"/>
    <property type="molecule type" value="Transcribed_RNA"/>
</dbReference>
<evidence type="ECO:0000313" key="2">
    <source>
        <dbReference type="EMBL" id="MBX30463.1"/>
    </source>
</evidence>
<protein>
    <submittedName>
        <fullName evidence="3">Uncharacterized protein LOC105131415</fullName>
    </submittedName>
    <submittedName>
        <fullName evidence="2">Uncharacterized protein MANES_05G079800</fullName>
    </submittedName>
</protein>
<dbReference type="InterPro" id="IPR044593">
    <property type="entry name" value="FLZ8/MARD1"/>
</dbReference>
<feature type="region of interest" description="Disordered" evidence="1">
    <location>
        <begin position="16"/>
        <end position="38"/>
    </location>
</feature>
<dbReference type="PANTHER" id="PTHR46443:SF3">
    <property type="entry name" value="PROTEIN MARD1"/>
    <property type="match status" value="1"/>
</dbReference>
<dbReference type="EMBL" id="GGEC01049979">
    <property type="protein sequence ID" value="MBX30463.1"/>
    <property type="molecule type" value="Transcribed_RNA"/>
</dbReference>
<organism evidence="3">
    <name type="scientific">Rhizophora mucronata</name>
    <name type="common">Asiatic mangrove</name>
    <dbReference type="NCBI Taxonomy" id="61149"/>
    <lineage>
        <taxon>Eukaryota</taxon>
        <taxon>Viridiplantae</taxon>
        <taxon>Streptophyta</taxon>
        <taxon>Embryophyta</taxon>
        <taxon>Tracheophyta</taxon>
        <taxon>Spermatophyta</taxon>
        <taxon>Magnoliopsida</taxon>
        <taxon>eudicotyledons</taxon>
        <taxon>Gunneridae</taxon>
        <taxon>Pentapetalae</taxon>
        <taxon>rosids</taxon>
        <taxon>fabids</taxon>
        <taxon>Malpighiales</taxon>
        <taxon>Rhizophoraceae</taxon>
        <taxon>Rhizophora</taxon>
    </lineage>
</organism>
<dbReference type="PANTHER" id="PTHR46443">
    <property type="entry name" value="FCS-LIKE ZINC FINGER 8"/>
    <property type="match status" value="1"/>
</dbReference>
<dbReference type="AlphaFoldDB" id="A0A2P2MJS0"/>
<evidence type="ECO:0000313" key="3">
    <source>
        <dbReference type="EMBL" id="MBX30466.1"/>
    </source>
</evidence>
<evidence type="ECO:0000256" key="1">
    <source>
        <dbReference type="SAM" id="MobiDB-lite"/>
    </source>
</evidence>
<reference evidence="3" key="1">
    <citation type="submission" date="2018-02" db="EMBL/GenBank/DDBJ databases">
        <title>Rhizophora mucronata_Transcriptome.</title>
        <authorList>
            <person name="Meera S.P."/>
            <person name="Sreeshan A."/>
            <person name="Augustine A."/>
        </authorList>
    </citation>
    <scope>NUCLEOTIDE SEQUENCE</scope>
    <source>
        <tissue evidence="3">Leaf</tissue>
    </source>
</reference>